<dbReference type="AlphaFoldDB" id="F4RXH6"/>
<protein>
    <recommendedName>
        <fullName evidence="4">Secreted protein</fullName>
    </recommendedName>
</protein>
<dbReference type="HOGENOM" id="CLU_816580_0_0_1"/>
<dbReference type="InParanoid" id="F4RXH6"/>
<proteinExistence type="predicted"/>
<reference evidence="3" key="1">
    <citation type="journal article" date="2011" name="Proc. Natl. Acad. Sci. U.S.A.">
        <title>Obligate biotrophy features unraveled by the genomic analysis of rust fungi.</title>
        <authorList>
            <person name="Duplessis S."/>
            <person name="Cuomo C.A."/>
            <person name="Lin Y.-C."/>
            <person name="Aerts A."/>
            <person name="Tisserant E."/>
            <person name="Veneault-Fourrey C."/>
            <person name="Joly D.L."/>
            <person name="Hacquard S."/>
            <person name="Amselem J."/>
            <person name="Cantarel B.L."/>
            <person name="Chiu R."/>
            <person name="Coutinho P.M."/>
            <person name="Feau N."/>
            <person name="Field M."/>
            <person name="Frey P."/>
            <person name="Gelhaye E."/>
            <person name="Goldberg J."/>
            <person name="Grabherr M.G."/>
            <person name="Kodira C.D."/>
            <person name="Kohler A."/>
            <person name="Kuees U."/>
            <person name="Lindquist E.A."/>
            <person name="Lucas S.M."/>
            <person name="Mago R."/>
            <person name="Mauceli E."/>
            <person name="Morin E."/>
            <person name="Murat C."/>
            <person name="Pangilinan J.L."/>
            <person name="Park R."/>
            <person name="Pearson M."/>
            <person name="Quesneville H."/>
            <person name="Rouhier N."/>
            <person name="Sakthikumar S."/>
            <person name="Salamov A.A."/>
            <person name="Schmutz J."/>
            <person name="Selles B."/>
            <person name="Shapiro H."/>
            <person name="Tanguay P."/>
            <person name="Tuskan G.A."/>
            <person name="Henrissat B."/>
            <person name="Van de Peer Y."/>
            <person name="Rouze P."/>
            <person name="Ellis J.G."/>
            <person name="Dodds P.N."/>
            <person name="Schein J.E."/>
            <person name="Zhong S."/>
            <person name="Hamelin R.C."/>
            <person name="Grigoriev I.V."/>
            <person name="Szabo L.J."/>
            <person name="Martin F."/>
        </authorList>
    </citation>
    <scope>NUCLEOTIDE SEQUENCE [LARGE SCALE GENOMIC DNA]</scope>
    <source>
        <strain evidence="3">98AG31 / pathotype 3-4-7</strain>
    </source>
</reference>
<dbReference type="STRING" id="747676.F4RXH6"/>
<name>F4RXH6_MELLP</name>
<dbReference type="EMBL" id="GL883127">
    <property type="protein sequence ID" value="EGG02985.1"/>
    <property type="molecule type" value="Genomic_DNA"/>
</dbReference>
<dbReference type="KEGG" id="mlr:MELLADRAFT_109752"/>
<evidence type="ECO:0000313" key="3">
    <source>
        <dbReference type="Proteomes" id="UP000001072"/>
    </source>
</evidence>
<organism evidence="3">
    <name type="scientific">Melampsora larici-populina (strain 98AG31 / pathotype 3-4-7)</name>
    <name type="common">Poplar leaf rust fungus</name>
    <dbReference type="NCBI Taxonomy" id="747676"/>
    <lineage>
        <taxon>Eukaryota</taxon>
        <taxon>Fungi</taxon>
        <taxon>Dikarya</taxon>
        <taxon>Basidiomycota</taxon>
        <taxon>Pucciniomycotina</taxon>
        <taxon>Pucciniomycetes</taxon>
        <taxon>Pucciniales</taxon>
        <taxon>Melampsoraceae</taxon>
        <taxon>Melampsora</taxon>
    </lineage>
</organism>
<gene>
    <name evidence="2" type="ORF">MELLADRAFT_109752</name>
</gene>
<keyword evidence="3" id="KW-1185">Reference proteome</keyword>
<dbReference type="RefSeq" id="XP_007413778.1">
    <property type="nucleotide sequence ID" value="XM_007413716.1"/>
</dbReference>
<evidence type="ECO:0008006" key="4">
    <source>
        <dbReference type="Google" id="ProtNLM"/>
    </source>
</evidence>
<evidence type="ECO:0000256" key="1">
    <source>
        <dbReference type="SAM" id="SignalP"/>
    </source>
</evidence>
<dbReference type="Proteomes" id="UP000001072">
    <property type="component" value="Unassembled WGS sequence"/>
</dbReference>
<dbReference type="VEuPathDB" id="FungiDB:MELLADRAFT_109752"/>
<accession>F4RXH6</accession>
<dbReference type="GeneID" id="18923855"/>
<feature type="chain" id="PRO_5003321121" description="Secreted protein" evidence="1">
    <location>
        <begin position="19"/>
        <end position="340"/>
    </location>
</feature>
<feature type="signal peptide" evidence="1">
    <location>
        <begin position="1"/>
        <end position="18"/>
    </location>
</feature>
<sequence length="340" mass="37012">MVSIKLFMVAILAVTISAASNPADESVAGQALQQRAHEKRKQRMDLELFAFGHVDSGAQRLVARGRKCANYMLYVIISSAQAQPGREFPTCISTGSLVVLYPTSCSSSSLGLVFSCFAKLPTVIAQMLWFSYILHSKCGTCGESSNMIKCCKATSVGGIVDTYPNANIAQIFKPIPQGTGWDAGYFGCSESTVYVTKHNLERSGATLKVTDPQYFIAHLLLLTWDYDSVDVFSGYKYDIFNDGPPKSPAVNLGGIKIQALARPLIATNNDTITNDWSIPSGMVTGLKQGTQVHQAPKLYFKLTREVNLQQGVNIPAYSAIAINIYAGKWDIAYIPPKEPD</sequence>
<evidence type="ECO:0000313" key="2">
    <source>
        <dbReference type="EMBL" id="EGG02985.1"/>
    </source>
</evidence>
<keyword evidence="1" id="KW-0732">Signal</keyword>